<name>A0ACB9RBQ2_9MYRT</name>
<evidence type="ECO:0000313" key="1">
    <source>
        <dbReference type="EMBL" id="KAI4375887.1"/>
    </source>
</evidence>
<dbReference type="Proteomes" id="UP001057402">
    <property type="component" value="Chromosome 4"/>
</dbReference>
<comment type="caution">
    <text evidence="1">The sequence shown here is derived from an EMBL/GenBank/DDBJ whole genome shotgun (WGS) entry which is preliminary data.</text>
</comment>
<reference evidence="2" key="1">
    <citation type="journal article" date="2023" name="Front. Plant Sci.">
        <title>Chromosomal-level genome assembly of Melastoma candidum provides insights into trichome evolution.</title>
        <authorList>
            <person name="Zhong Y."/>
            <person name="Wu W."/>
            <person name="Sun C."/>
            <person name="Zou P."/>
            <person name="Liu Y."/>
            <person name="Dai S."/>
            <person name="Zhou R."/>
        </authorList>
    </citation>
    <scope>NUCLEOTIDE SEQUENCE [LARGE SCALE GENOMIC DNA]</scope>
</reference>
<organism evidence="1 2">
    <name type="scientific">Melastoma candidum</name>
    <dbReference type="NCBI Taxonomy" id="119954"/>
    <lineage>
        <taxon>Eukaryota</taxon>
        <taxon>Viridiplantae</taxon>
        <taxon>Streptophyta</taxon>
        <taxon>Embryophyta</taxon>
        <taxon>Tracheophyta</taxon>
        <taxon>Spermatophyta</taxon>
        <taxon>Magnoliopsida</taxon>
        <taxon>eudicotyledons</taxon>
        <taxon>Gunneridae</taxon>
        <taxon>Pentapetalae</taxon>
        <taxon>rosids</taxon>
        <taxon>malvids</taxon>
        <taxon>Myrtales</taxon>
        <taxon>Melastomataceae</taxon>
        <taxon>Melastomatoideae</taxon>
        <taxon>Melastomateae</taxon>
        <taxon>Melastoma</taxon>
    </lineage>
</organism>
<gene>
    <name evidence="1" type="ORF">MLD38_013704</name>
</gene>
<proteinExistence type="predicted"/>
<protein>
    <submittedName>
        <fullName evidence="1">Uncharacterized protein</fullName>
    </submittedName>
</protein>
<dbReference type="EMBL" id="CM042883">
    <property type="protein sequence ID" value="KAI4375887.1"/>
    <property type="molecule type" value="Genomic_DNA"/>
</dbReference>
<keyword evidence="2" id="KW-1185">Reference proteome</keyword>
<evidence type="ECO:0000313" key="2">
    <source>
        <dbReference type="Proteomes" id="UP001057402"/>
    </source>
</evidence>
<sequence length="132" mass="13999">MVGMLGSGGRVVWGTEGCVVVGTGRVGIDPPVGRVGINPPVGRVGIDPPFGRFGRNGIGGNPVGMGRFGIVGTVVACKRWRAPRLTSTLDNNATTEMTNLQILEYSILRKGEFTKGTFCKGNLILRLLIFVK</sequence>
<accession>A0ACB9RBQ2</accession>